<dbReference type="SUPFAM" id="SSF55961">
    <property type="entry name" value="Bet v1-like"/>
    <property type="match status" value="1"/>
</dbReference>
<protein>
    <submittedName>
        <fullName evidence="1">Polyketide cyclase/dehydrase/lipid transport protein</fullName>
    </submittedName>
</protein>
<dbReference type="InterPro" id="IPR023393">
    <property type="entry name" value="START-like_dom_sf"/>
</dbReference>
<proteinExistence type="predicted"/>
<dbReference type="Pfam" id="PF10604">
    <property type="entry name" value="Polyketide_cyc2"/>
    <property type="match status" value="1"/>
</dbReference>
<evidence type="ECO:0000313" key="1">
    <source>
        <dbReference type="EMBL" id="TCS59635.1"/>
    </source>
</evidence>
<dbReference type="RefSeq" id="WP_132247933.1">
    <property type="nucleotide sequence ID" value="NZ_CBDUOC010000041.1"/>
</dbReference>
<dbReference type="EMBL" id="SLZU01000020">
    <property type="protein sequence ID" value="TCS59635.1"/>
    <property type="molecule type" value="Genomic_DNA"/>
</dbReference>
<dbReference type="CDD" id="cd07812">
    <property type="entry name" value="SRPBCC"/>
    <property type="match status" value="1"/>
</dbReference>
<dbReference type="Gene3D" id="3.30.530.20">
    <property type="match status" value="1"/>
</dbReference>
<comment type="caution">
    <text evidence="1">The sequence shown here is derived from an EMBL/GenBank/DDBJ whole genome shotgun (WGS) entry which is preliminary data.</text>
</comment>
<gene>
    <name evidence="1" type="ORF">EDD52_1206</name>
</gene>
<dbReference type="OrthoDB" id="7860307at2"/>
<dbReference type="AlphaFoldDB" id="A0A4R3J398"/>
<dbReference type="InterPro" id="IPR019587">
    <property type="entry name" value="Polyketide_cyclase/dehydratase"/>
</dbReference>
<name>A0A4R3J398_9RHOB</name>
<accession>A0A4R3J398</accession>
<dbReference type="Proteomes" id="UP000295696">
    <property type="component" value="Unassembled WGS sequence"/>
</dbReference>
<reference evidence="1 2" key="1">
    <citation type="submission" date="2019-03" db="EMBL/GenBank/DDBJ databases">
        <title>Genomic Encyclopedia of Type Strains, Phase IV (KMG-IV): sequencing the most valuable type-strain genomes for metagenomic binning, comparative biology and taxonomic classification.</title>
        <authorList>
            <person name="Goeker M."/>
        </authorList>
    </citation>
    <scope>NUCLEOTIDE SEQUENCE [LARGE SCALE GENOMIC DNA]</scope>
    <source>
        <strain evidence="1 2">DSM 104836</strain>
    </source>
</reference>
<keyword evidence="2" id="KW-1185">Reference proteome</keyword>
<sequence>MELTTNEDIEAPLEAVFAKVSDFDILERSALRRGVDVRRTDDLHETAAGMAWTTTFAFRGKTRTADIELTRYEKPEFLTFEGKSGGLDVDLTIELVALSQTRTRLTMKVVTRPRTLSARLLMQSLKLAKGNLAKRYKLRIAEYARDIENRAKRMA</sequence>
<organism evidence="1 2">
    <name type="scientific">Primorskyibacter sedentarius</name>
    <dbReference type="NCBI Taxonomy" id="745311"/>
    <lineage>
        <taxon>Bacteria</taxon>
        <taxon>Pseudomonadati</taxon>
        <taxon>Pseudomonadota</taxon>
        <taxon>Alphaproteobacteria</taxon>
        <taxon>Rhodobacterales</taxon>
        <taxon>Roseobacteraceae</taxon>
        <taxon>Primorskyibacter</taxon>
    </lineage>
</organism>
<evidence type="ECO:0000313" key="2">
    <source>
        <dbReference type="Proteomes" id="UP000295696"/>
    </source>
</evidence>